<organism evidence="2 3">
    <name type="scientific">Segatella oris F0302</name>
    <dbReference type="NCBI Taxonomy" id="649760"/>
    <lineage>
        <taxon>Bacteria</taxon>
        <taxon>Pseudomonadati</taxon>
        <taxon>Bacteroidota</taxon>
        <taxon>Bacteroidia</taxon>
        <taxon>Bacteroidales</taxon>
        <taxon>Prevotellaceae</taxon>
        <taxon>Segatella</taxon>
    </lineage>
</organism>
<keyword evidence="1" id="KW-1133">Transmembrane helix</keyword>
<evidence type="ECO:0000256" key="1">
    <source>
        <dbReference type="SAM" id="Phobius"/>
    </source>
</evidence>
<dbReference type="EMBL" id="ACUZ02000004">
    <property type="protein sequence ID" value="EFB33227.1"/>
    <property type="molecule type" value="Genomic_DNA"/>
</dbReference>
<keyword evidence="1" id="KW-0472">Membrane</keyword>
<feature type="transmembrane region" description="Helical" evidence="1">
    <location>
        <begin position="6"/>
        <end position="25"/>
    </location>
</feature>
<sequence>MLFSGYSLHIAVWRICRCLFILGLLSEKMFLLKCSFASC</sequence>
<dbReference type="Proteomes" id="UP000004079">
    <property type="component" value="Unassembled WGS sequence"/>
</dbReference>
<keyword evidence="1" id="KW-0812">Transmembrane</keyword>
<protein>
    <submittedName>
        <fullName evidence="2">Uncharacterized protein</fullName>
    </submittedName>
</protein>
<evidence type="ECO:0000313" key="2">
    <source>
        <dbReference type="EMBL" id="EFB33227.1"/>
    </source>
</evidence>
<dbReference type="HOGENOM" id="CLU_3314740_0_0_10"/>
<comment type="caution">
    <text evidence="2">The sequence shown here is derived from an EMBL/GenBank/DDBJ whole genome shotgun (WGS) entry which is preliminary data.</text>
</comment>
<name>D1QNH0_9BACT</name>
<proteinExistence type="predicted"/>
<dbReference type="AlphaFoldDB" id="D1QNH0"/>
<evidence type="ECO:0000313" key="3">
    <source>
        <dbReference type="Proteomes" id="UP000004079"/>
    </source>
</evidence>
<accession>D1QNH0</accession>
<reference evidence="2 3" key="1">
    <citation type="submission" date="2009-11" db="EMBL/GenBank/DDBJ databases">
        <authorList>
            <person name="Weinstock G."/>
            <person name="Sodergren E."/>
            <person name="Clifton S."/>
            <person name="Fulton L."/>
            <person name="Fulton B."/>
            <person name="Courtney L."/>
            <person name="Fronick C."/>
            <person name="Harrison M."/>
            <person name="Strong C."/>
            <person name="Farmer C."/>
            <person name="Delahaunty K."/>
            <person name="Markovic C."/>
            <person name="Hall O."/>
            <person name="Minx P."/>
            <person name="Tomlinson C."/>
            <person name="Mitreva M."/>
            <person name="Nelson J."/>
            <person name="Hou S."/>
            <person name="Wollam A."/>
            <person name="Pepin K.H."/>
            <person name="Johnson M."/>
            <person name="Bhonagiri V."/>
            <person name="Nash W.E."/>
            <person name="Warren W."/>
            <person name="Chinwalla A."/>
            <person name="Mardis E.R."/>
            <person name="Wilson R.K."/>
        </authorList>
    </citation>
    <scope>NUCLEOTIDE SEQUENCE [LARGE SCALE GENOMIC DNA]</scope>
    <source>
        <strain evidence="2 3">F0302</strain>
    </source>
</reference>
<gene>
    <name evidence="2" type="ORF">HMPREF0971_00506</name>
</gene>